<accession>A0A4Y7J855</accession>
<reference evidence="2 3" key="1">
    <citation type="journal article" date="2018" name="Science">
        <title>The opium poppy genome and morphinan production.</title>
        <authorList>
            <person name="Guo L."/>
            <person name="Winzer T."/>
            <person name="Yang X."/>
            <person name="Li Y."/>
            <person name="Ning Z."/>
            <person name="He Z."/>
            <person name="Teodor R."/>
            <person name="Lu Y."/>
            <person name="Bowser T.A."/>
            <person name="Graham I.A."/>
            <person name="Ye K."/>
        </authorList>
    </citation>
    <scope>NUCLEOTIDE SEQUENCE [LARGE SCALE GENOMIC DNA]</scope>
    <source>
        <strain evidence="3">cv. HN1</strain>
        <tissue evidence="2">Leaves</tissue>
    </source>
</reference>
<dbReference type="Proteomes" id="UP000316621">
    <property type="component" value="Chromosome 3"/>
</dbReference>
<gene>
    <name evidence="2" type="ORF">C5167_015088</name>
</gene>
<feature type="region of interest" description="Disordered" evidence="1">
    <location>
        <begin position="63"/>
        <end position="82"/>
    </location>
</feature>
<evidence type="ECO:0000256" key="1">
    <source>
        <dbReference type="SAM" id="MobiDB-lite"/>
    </source>
</evidence>
<organism evidence="2 3">
    <name type="scientific">Papaver somniferum</name>
    <name type="common">Opium poppy</name>
    <dbReference type="NCBI Taxonomy" id="3469"/>
    <lineage>
        <taxon>Eukaryota</taxon>
        <taxon>Viridiplantae</taxon>
        <taxon>Streptophyta</taxon>
        <taxon>Embryophyta</taxon>
        <taxon>Tracheophyta</taxon>
        <taxon>Spermatophyta</taxon>
        <taxon>Magnoliopsida</taxon>
        <taxon>Ranunculales</taxon>
        <taxon>Papaveraceae</taxon>
        <taxon>Papaveroideae</taxon>
        <taxon>Papaver</taxon>
    </lineage>
</organism>
<sequence>MNCQTPIHRPIRPNWDQCSQYRPTLSIYRGYFGYRPWSDILDGTLDDLKDILGEESRPVGSIGACRSRSKSTYPTDSEYDGYDTDQLMLETDYGLLDGANGVTEDDDIYSGSYDFE</sequence>
<name>A0A4Y7J855_PAPSO</name>
<keyword evidence="3" id="KW-1185">Reference proteome</keyword>
<dbReference type="EMBL" id="CM010717">
    <property type="protein sequence ID" value="RZC56240.1"/>
    <property type="molecule type" value="Genomic_DNA"/>
</dbReference>
<protein>
    <submittedName>
        <fullName evidence="2">Uncharacterized protein</fullName>
    </submittedName>
</protein>
<dbReference type="Gramene" id="RZC56240">
    <property type="protein sequence ID" value="RZC56240"/>
    <property type="gene ID" value="C5167_015088"/>
</dbReference>
<evidence type="ECO:0000313" key="2">
    <source>
        <dbReference type="EMBL" id="RZC56240.1"/>
    </source>
</evidence>
<proteinExistence type="predicted"/>
<evidence type="ECO:0000313" key="3">
    <source>
        <dbReference type="Proteomes" id="UP000316621"/>
    </source>
</evidence>
<dbReference type="AlphaFoldDB" id="A0A4Y7J855"/>